<reference evidence="3" key="1">
    <citation type="submission" date="2021-01" db="EMBL/GenBank/DDBJ databases">
        <authorList>
            <person name="Kaushik A."/>
        </authorList>
    </citation>
    <scope>NUCLEOTIDE SEQUENCE</scope>
    <source>
        <strain evidence="3">AG2-2IIIB</strain>
    </source>
</reference>
<proteinExistence type="predicted"/>
<sequence length="547" mass="61611">MVKAVTLVCYVQNLPLSSGSIKDKQRSFNFPAHRIEDVDEETGKVALEHPDIVWMATIKSLTPGMAEQRFPNELVELDRIEGIYDSLEPDQTLKYLFKLPLKLASLVAEVLPQCGGKFLFLVFVKTRELLDQQLELDNIIRDILRGLPCIRDIIEVLSQASSSTLARATDRLKEPIINILLLLEDASVYIFNRLIAKDLEDHKTDNGVDENDTYDVESYLARLAEQQDAFHASWSTSHISPVNQHDFIQDESTALSLEDVQIPTSESARGLTEIYNMLNLLRPLDPSGYDPDRACMDGTREAVPNRIPNWSQSRDNCGRFMWISGQAGMGKTSIATSLCGRLDKTGALAGSFFCRQDDPNASDPLWLMNNLVHEIAIQCPAYAYELSYAIRANRKLCTSHLSLRYEGLIKAPLEKLKYLSISKMFVVVIDALDECGEPSSRQKIFGKLYDMTQLVPWLKVVFTSRPGGDIQRYFQKHCSNEPIVHLHTYDATGDIHAYMTEQLGELAQDEHWPDKCIDQLCAAAQGVFLWAVKVTEYIQASTLPSSL</sequence>
<evidence type="ECO:0000259" key="2">
    <source>
        <dbReference type="Pfam" id="PF24883"/>
    </source>
</evidence>
<accession>A0A8H3BN80</accession>
<protein>
    <recommendedName>
        <fullName evidence="2">Nephrocystin 3-like N-terminal domain-containing protein</fullName>
    </recommendedName>
</protein>
<keyword evidence="1" id="KW-0677">Repeat</keyword>
<dbReference type="Proteomes" id="UP000663843">
    <property type="component" value="Unassembled WGS sequence"/>
</dbReference>
<feature type="non-terminal residue" evidence="3">
    <location>
        <position position="1"/>
    </location>
</feature>
<dbReference type="AlphaFoldDB" id="A0A8H3BN80"/>
<dbReference type="SUPFAM" id="SSF52540">
    <property type="entry name" value="P-loop containing nucleoside triphosphate hydrolases"/>
    <property type="match status" value="1"/>
</dbReference>
<dbReference type="Gene3D" id="3.40.50.300">
    <property type="entry name" value="P-loop containing nucleotide triphosphate hydrolases"/>
    <property type="match status" value="1"/>
</dbReference>
<comment type="caution">
    <text evidence="3">The sequence shown here is derived from an EMBL/GenBank/DDBJ whole genome shotgun (WGS) entry which is preliminary data.</text>
</comment>
<dbReference type="EMBL" id="CAJMWT010003013">
    <property type="protein sequence ID" value="CAE6460774.1"/>
    <property type="molecule type" value="Genomic_DNA"/>
</dbReference>
<evidence type="ECO:0000256" key="1">
    <source>
        <dbReference type="ARBA" id="ARBA00022737"/>
    </source>
</evidence>
<dbReference type="InterPro" id="IPR027417">
    <property type="entry name" value="P-loop_NTPase"/>
</dbReference>
<name>A0A8H3BN80_9AGAM</name>
<organism evidence="3 4">
    <name type="scientific">Rhizoctonia solani</name>
    <dbReference type="NCBI Taxonomy" id="456999"/>
    <lineage>
        <taxon>Eukaryota</taxon>
        <taxon>Fungi</taxon>
        <taxon>Dikarya</taxon>
        <taxon>Basidiomycota</taxon>
        <taxon>Agaricomycotina</taxon>
        <taxon>Agaricomycetes</taxon>
        <taxon>Cantharellales</taxon>
        <taxon>Ceratobasidiaceae</taxon>
        <taxon>Rhizoctonia</taxon>
    </lineage>
</organism>
<evidence type="ECO:0000313" key="4">
    <source>
        <dbReference type="Proteomes" id="UP000663843"/>
    </source>
</evidence>
<evidence type="ECO:0000313" key="3">
    <source>
        <dbReference type="EMBL" id="CAE6460774.1"/>
    </source>
</evidence>
<dbReference type="InterPro" id="IPR056884">
    <property type="entry name" value="NPHP3-like_N"/>
</dbReference>
<gene>
    <name evidence="3" type="ORF">RDB_LOCUS96091</name>
</gene>
<feature type="domain" description="Nephrocystin 3-like N-terminal" evidence="2">
    <location>
        <begin position="309"/>
        <end position="465"/>
    </location>
</feature>
<dbReference type="Pfam" id="PF24883">
    <property type="entry name" value="NPHP3_N"/>
    <property type="match status" value="1"/>
</dbReference>
<dbReference type="PANTHER" id="PTHR10039">
    <property type="entry name" value="AMELOGENIN"/>
    <property type="match status" value="1"/>
</dbReference>